<dbReference type="eggNOG" id="ENOG502Z9NV">
    <property type="taxonomic scope" value="Bacteria"/>
</dbReference>
<gene>
    <name evidence="2" type="ORF">FD15_GL000839</name>
</gene>
<dbReference type="STRING" id="1423806.FD15_GL000839"/>
<proteinExistence type="predicted"/>
<sequence>MHEKGNCDFCGSEDTYIMDLEKASKKQDYAIGFASDFEDLLEQYTHQYPYEYLDYAHKVADALLDIENFFSLPSEKVSIFLKALLPDLYKNEPKLFDGLVVPIFRLNSESVKESGIFKGKSWKDFENDIKRNNRFYSTMVNEEILKLFFGSCIKNLPESKKLYRARIDDAGIGFELKDMGKAPEGKATPGRLNASGIGYFYLSEDSRVALKEIKAAVNDVCTIAAFVTKSSKNNENLKVVDLSQIKNIDILSFSDKDVYLMNKEILKDIDNEMQRMSGRERSEVLYAPTEYMSDLIKSMDVDGIMYDSSLDSGVKDIVLFEDFNDSDSKIVAVKDELKTYVIKNITYNFEERFD</sequence>
<evidence type="ECO:0000259" key="1">
    <source>
        <dbReference type="Pfam" id="PF08808"/>
    </source>
</evidence>
<feature type="domain" description="RES" evidence="1">
    <location>
        <begin position="181"/>
        <end position="326"/>
    </location>
</feature>
<name>A0A023CY60_9LACO</name>
<protein>
    <recommendedName>
        <fullName evidence="1">RES domain-containing protein</fullName>
    </recommendedName>
</protein>
<reference evidence="2 3" key="1">
    <citation type="journal article" date="2015" name="Genome Announc.">
        <title>Expanding the biotechnology potential of lactobacilli through comparative genomics of 213 strains and associated genera.</title>
        <authorList>
            <person name="Sun Z."/>
            <person name="Harris H.M."/>
            <person name="McCann A."/>
            <person name="Guo C."/>
            <person name="Argimon S."/>
            <person name="Zhang W."/>
            <person name="Yang X."/>
            <person name="Jeffery I.B."/>
            <person name="Cooney J.C."/>
            <person name="Kagawa T.F."/>
            <person name="Liu W."/>
            <person name="Song Y."/>
            <person name="Salvetti E."/>
            <person name="Wrobel A."/>
            <person name="Rasinkangas P."/>
            <person name="Parkhill J."/>
            <person name="Rea M.C."/>
            <person name="O'Sullivan O."/>
            <person name="Ritari J."/>
            <person name="Douillard F.P."/>
            <person name="Paul Ross R."/>
            <person name="Yang R."/>
            <person name="Briner A.E."/>
            <person name="Felis G.E."/>
            <person name="de Vos W.M."/>
            <person name="Barrangou R."/>
            <person name="Klaenhammer T.R."/>
            <person name="Caufield P.W."/>
            <person name="Cui Y."/>
            <person name="Zhang H."/>
            <person name="O'Toole P.W."/>
        </authorList>
    </citation>
    <scope>NUCLEOTIDE SEQUENCE [LARGE SCALE GENOMIC DNA]</scope>
    <source>
        <strain evidence="2 3">DSM 21376</strain>
    </source>
</reference>
<accession>A0A023CY60</accession>
<dbReference type="EMBL" id="AYZF01000002">
    <property type="protein sequence ID" value="KRN07553.1"/>
    <property type="molecule type" value="Genomic_DNA"/>
</dbReference>
<dbReference type="AlphaFoldDB" id="A0A023CY60"/>
<dbReference type="Pfam" id="PF08808">
    <property type="entry name" value="RES"/>
    <property type="match status" value="1"/>
</dbReference>
<evidence type="ECO:0000313" key="3">
    <source>
        <dbReference type="Proteomes" id="UP000050961"/>
    </source>
</evidence>
<dbReference type="RefSeq" id="WP_235725634.1">
    <property type="nucleotide sequence ID" value="NZ_BALC01000004.1"/>
</dbReference>
<keyword evidence="3" id="KW-1185">Reference proteome</keyword>
<comment type="caution">
    <text evidence="2">The sequence shown here is derived from an EMBL/GenBank/DDBJ whole genome shotgun (WGS) entry which is preliminary data.</text>
</comment>
<dbReference type="PATRIC" id="fig|1423806.3.peg.852"/>
<organism evidence="2 3">
    <name type="scientific">Liquorilactobacillus sucicola DSM 21376 = JCM 15457</name>
    <dbReference type="NCBI Taxonomy" id="1423806"/>
    <lineage>
        <taxon>Bacteria</taxon>
        <taxon>Bacillati</taxon>
        <taxon>Bacillota</taxon>
        <taxon>Bacilli</taxon>
        <taxon>Lactobacillales</taxon>
        <taxon>Lactobacillaceae</taxon>
        <taxon>Liquorilactobacillus</taxon>
    </lineage>
</organism>
<dbReference type="Proteomes" id="UP000050961">
    <property type="component" value="Unassembled WGS sequence"/>
</dbReference>
<evidence type="ECO:0000313" key="2">
    <source>
        <dbReference type="EMBL" id="KRN07553.1"/>
    </source>
</evidence>
<dbReference type="InterPro" id="IPR014914">
    <property type="entry name" value="RES_dom"/>
</dbReference>